<dbReference type="GO" id="GO:0036503">
    <property type="term" value="P:ERAD pathway"/>
    <property type="evidence" value="ECO:0007669"/>
    <property type="project" value="TreeGrafter"/>
</dbReference>
<protein>
    <submittedName>
        <fullName evidence="1">Sel1-like protein</fullName>
    </submittedName>
</protein>
<dbReference type="STRING" id="267850.ADINL_0194"/>
<evidence type="ECO:0000313" key="2">
    <source>
        <dbReference type="Proteomes" id="UP000027318"/>
    </source>
</evidence>
<dbReference type="SMART" id="SM00671">
    <property type="entry name" value="SEL1"/>
    <property type="match status" value="2"/>
</dbReference>
<dbReference type="InterPro" id="IPR011990">
    <property type="entry name" value="TPR-like_helical_dom_sf"/>
</dbReference>
<proteinExistence type="predicted"/>
<accession>A0A063Y4Q2</accession>
<dbReference type="Gene3D" id="1.25.40.10">
    <property type="entry name" value="Tetratricopeptide repeat domain"/>
    <property type="match status" value="1"/>
</dbReference>
<keyword evidence="2" id="KW-1185">Reference proteome</keyword>
<organism evidence="1 2">
    <name type="scientific">Nitrincola lacisaponensis</name>
    <dbReference type="NCBI Taxonomy" id="267850"/>
    <lineage>
        <taxon>Bacteria</taxon>
        <taxon>Pseudomonadati</taxon>
        <taxon>Pseudomonadota</taxon>
        <taxon>Gammaproteobacteria</taxon>
        <taxon>Oceanospirillales</taxon>
        <taxon>Oceanospirillaceae</taxon>
        <taxon>Nitrincola</taxon>
    </lineage>
</organism>
<dbReference type="Proteomes" id="UP000027318">
    <property type="component" value="Unassembled WGS sequence"/>
</dbReference>
<evidence type="ECO:0000313" key="1">
    <source>
        <dbReference type="EMBL" id="KDE41313.1"/>
    </source>
</evidence>
<dbReference type="PANTHER" id="PTHR11102">
    <property type="entry name" value="SEL-1-LIKE PROTEIN"/>
    <property type="match status" value="1"/>
</dbReference>
<dbReference type="InterPro" id="IPR050767">
    <property type="entry name" value="Sel1_AlgK"/>
</dbReference>
<dbReference type="InterPro" id="IPR006597">
    <property type="entry name" value="Sel1-like"/>
</dbReference>
<gene>
    <name evidence="1" type="ORF">ADINL_0194</name>
</gene>
<dbReference type="EMBL" id="JMSZ01000006">
    <property type="protein sequence ID" value="KDE41313.1"/>
    <property type="molecule type" value="Genomic_DNA"/>
</dbReference>
<comment type="caution">
    <text evidence="1">The sequence shown here is derived from an EMBL/GenBank/DDBJ whole genome shotgun (WGS) entry which is preliminary data.</text>
</comment>
<dbReference type="AlphaFoldDB" id="A0A063Y4Q2"/>
<reference evidence="1 2" key="1">
    <citation type="journal article" date="2005" name="Int. J. Syst. Evol. Microbiol.">
        <title>Nitrincola lacisaponensis gen. nov., sp. nov., a novel alkaliphilic bacterium isolated from an alkaline, saline lake.</title>
        <authorList>
            <person name="Dimitriu P.A."/>
            <person name="Shukla S.K."/>
            <person name="Conradt J."/>
            <person name="Marquez M.C."/>
            <person name="Ventosa A."/>
            <person name="Maglia A."/>
            <person name="Peyton B.M."/>
            <person name="Pinkart H.C."/>
            <person name="Mormile M.R."/>
        </authorList>
    </citation>
    <scope>NUCLEOTIDE SEQUENCE [LARGE SCALE GENOMIC DNA]</scope>
    <source>
        <strain evidence="1 2">4CA</strain>
    </source>
</reference>
<dbReference type="OrthoDB" id="7024154at2"/>
<name>A0A063Y4Q2_9GAMM</name>
<dbReference type="SUPFAM" id="SSF81901">
    <property type="entry name" value="HCP-like"/>
    <property type="match status" value="1"/>
</dbReference>
<dbReference type="PANTHER" id="PTHR11102:SF147">
    <property type="entry name" value="SEL1L ADAPTOR SUBUNIT OF ERAD E3 UBIQUITIN LIGASE"/>
    <property type="match status" value="1"/>
</dbReference>
<dbReference type="Pfam" id="PF08238">
    <property type="entry name" value="Sel1"/>
    <property type="match status" value="2"/>
</dbReference>
<dbReference type="RefSeq" id="WP_051632439.1">
    <property type="nucleotide sequence ID" value="NZ_JBKBNO010000004.1"/>
</dbReference>
<sequence length="132" mass="15347">MRTLGRLLAPLIFWIAYGLFRSPFARSHKARHDFVMKLFRYAADHRSRRALSVYGHLLHFRGDGMQNRIQGALYLQQAADLGDMKAQYQMGKLFEQGYEGFFQQDLLKARHYYSLAARQGHPLALTRLEEGV</sequence>